<feature type="compositionally biased region" description="Polar residues" evidence="1">
    <location>
        <begin position="7"/>
        <end position="20"/>
    </location>
</feature>
<reference evidence="4" key="3">
    <citation type="submission" date="2025-04" db="UniProtKB">
        <authorList>
            <consortium name="RefSeq"/>
        </authorList>
    </citation>
    <scope>IDENTIFICATION</scope>
    <source>
        <strain evidence="4">CBS 304.34</strain>
    </source>
</reference>
<reference evidence="2 4" key="1">
    <citation type="journal article" date="2020" name="Stud. Mycol.">
        <title>101 Dothideomycetes genomes: a test case for predicting lifestyles and emergence of pathogens.</title>
        <authorList>
            <person name="Haridas S."/>
            <person name="Albert R."/>
            <person name="Binder M."/>
            <person name="Bloem J."/>
            <person name="Labutti K."/>
            <person name="Salamov A."/>
            <person name="Andreopoulos B."/>
            <person name="Baker S."/>
            <person name="Barry K."/>
            <person name="Bills G."/>
            <person name="Bluhm B."/>
            <person name="Cannon C."/>
            <person name="Castanera R."/>
            <person name="Culley D."/>
            <person name="Daum C."/>
            <person name="Ezra D."/>
            <person name="Gonzalez J."/>
            <person name="Henrissat B."/>
            <person name="Kuo A."/>
            <person name="Liang C."/>
            <person name="Lipzen A."/>
            <person name="Lutzoni F."/>
            <person name="Magnuson J."/>
            <person name="Mondo S."/>
            <person name="Nolan M."/>
            <person name="Ohm R."/>
            <person name="Pangilinan J."/>
            <person name="Park H.-J."/>
            <person name="Ramirez L."/>
            <person name="Alfaro M."/>
            <person name="Sun H."/>
            <person name="Tritt A."/>
            <person name="Yoshinaga Y."/>
            <person name="Zwiers L.-H."/>
            <person name="Turgeon B."/>
            <person name="Goodwin S."/>
            <person name="Spatafora J."/>
            <person name="Crous P."/>
            <person name="Grigoriev I."/>
        </authorList>
    </citation>
    <scope>NUCLEOTIDE SEQUENCE</scope>
    <source>
        <strain evidence="2 4">CBS 304.34</strain>
    </source>
</reference>
<keyword evidence="3" id="KW-1185">Reference proteome</keyword>
<organism evidence="2">
    <name type="scientific">Mytilinidion resinicola</name>
    <dbReference type="NCBI Taxonomy" id="574789"/>
    <lineage>
        <taxon>Eukaryota</taxon>
        <taxon>Fungi</taxon>
        <taxon>Dikarya</taxon>
        <taxon>Ascomycota</taxon>
        <taxon>Pezizomycotina</taxon>
        <taxon>Dothideomycetes</taxon>
        <taxon>Pleosporomycetidae</taxon>
        <taxon>Mytilinidiales</taxon>
        <taxon>Mytilinidiaceae</taxon>
        <taxon>Mytilinidion</taxon>
    </lineage>
</organism>
<dbReference type="Proteomes" id="UP000504636">
    <property type="component" value="Unplaced"/>
</dbReference>
<proteinExistence type="predicted"/>
<gene>
    <name evidence="2 4" type="ORF">BDZ99DRAFT_528395</name>
</gene>
<dbReference type="OrthoDB" id="2017974at2759"/>
<sequence length="165" mass="18707">MREGSMHGSSTTDNAYLDNRTPTRSSSDLFFKLQTLDPTGFCNLPTLDPAQFSKLQVVDRCHPLLQRKQSTLSQERLASEATSIYAGLEEVERKCIIIDRVIASAPLELENWQAGIALHRILLHEYVDFFKATQHPSASASLRHLPIKHSMLKRMWNNGIEAFLQ</sequence>
<dbReference type="AlphaFoldDB" id="A0A6A6Y0W4"/>
<evidence type="ECO:0000256" key="1">
    <source>
        <dbReference type="SAM" id="MobiDB-lite"/>
    </source>
</evidence>
<reference evidence="4" key="2">
    <citation type="submission" date="2020-04" db="EMBL/GenBank/DDBJ databases">
        <authorList>
            <consortium name="NCBI Genome Project"/>
        </authorList>
    </citation>
    <scope>NUCLEOTIDE SEQUENCE</scope>
    <source>
        <strain evidence="4">CBS 304.34</strain>
    </source>
</reference>
<dbReference type="GeneID" id="54467260"/>
<evidence type="ECO:0000313" key="3">
    <source>
        <dbReference type="Proteomes" id="UP000504636"/>
    </source>
</evidence>
<name>A0A6A6Y0W4_9PEZI</name>
<dbReference type="EMBL" id="MU003730">
    <property type="protein sequence ID" value="KAF2801447.1"/>
    <property type="molecule type" value="Genomic_DNA"/>
</dbReference>
<dbReference type="RefSeq" id="XP_033568411.1">
    <property type="nucleotide sequence ID" value="XM_033726367.1"/>
</dbReference>
<evidence type="ECO:0000313" key="2">
    <source>
        <dbReference type="EMBL" id="KAF2801447.1"/>
    </source>
</evidence>
<accession>A0A6A6Y0W4</accession>
<evidence type="ECO:0000313" key="4">
    <source>
        <dbReference type="RefSeq" id="XP_033568411.1"/>
    </source>
</evidence>
<protein>
    <submittedName>
        <fullName evidence="2 4">Uncharacterized protein</fullName>
    </submittedName>
</protein>
<feature type="region of interest" description="Disordered" evidence="1">
    <location>
        <begin position="1"/>
        <end position="20"/>
    </location>
</feature>